<evidence type="ECO:0000256" key="5">
    <source>
        <dbReference type="ARBA" id="ARBA00022989"/>
    </source>
</evidence>
<feature type="domain" description="MacB-like periplasmic core" evidence="9">
    <location>
        <begin position="32"/>
        <end position="229"/>
    </location>
</feature>
<keyword evidence="4 7" id="KW-0812">Transmembrane</keyword>
<evidence type="ECO:0000256" key="2">
    <source>
        <dbReference type="ARBA" id="ARBA00005236"/>
    </source>
</evidence>
<keyword evidence="6 7" id="KW-0472">Membrane</keyword>
<comment type="caution">
    <text evidence="10">The sequence shown here is derived from an EMBL/GenBank/DDBJ whole genome shotgun (WGS) entry which is preliminary data.</text>
</comment>
<dbReference type="Pfam" id="PF12704">
    <property type="entry name" value="MacB_PCD"/>
    <property type="match status" value="1"/>
</dbReference>
<evidence type="ECO:0000259" key="9">
    <source>
        <dbReference type="Pfam" id="PF12704"/>
    </source>
</evidence>
<accession>H7ELE4</accession>
<evidence type="ECO:0000259" key="8">
    <source>
        <dbReference type="Pfam" id="PF02687"/>
    </source>
</evidence>
<keyword evidence="3" id="KW-1003">Cell membrane</keyword>
<dbReference type="InterPro" id="IPR025857">
    <property type="entry name" value="MacB_PCD"/>
</dbReference>
<feature type="transmembrane region" description="Helical" evidence="7">
    <location>
        <begin position="319"/>
        <end position="347"/>
    </location>
</feature>
<dbReference type="eggNOG" id="COG4591">
    <property type="taxonomic scope" value="Bacteria"/>
</dbReference>
<dbReference type="Pfam" id="PF02687">
    <property type="entry name" value="FtsX"/>
    <property type="match status" value="1"/>
</dbReference>
<keyword evidence="5 7" id="KW-1133">Transmembrane helix</keyword>
<evidence type="ECO:0008006" key="12">
    <source>
        <dbReference type="Google" id="ProtNLM"/>
    </source>
</evidence>
<evidence type="ECO:0000313" key="11">
    <source>
        <dbReference type="Proteomes" id="UP000003571"/>
    </source>
</evidence>
<dbReference type="GO" id="GO:0098797">
    <property type="term" value="C:plasma membrane protein complex"/>
    <property type="evidence" value="ECO:0007669"/>
    <property type="project" value="TreeGrafter"/>
</dbReference>
<dbReference type="PANTHER" id="PTHR30489">
    <property type="entry name" value="LIPOPROTEIN-RELEASING SYSTEM TRANSMEMBRANE PROTEIN LOLE"/>
    <property type="match status" value="1"/>
</dbReference>
<comment type="subcellular location">
    <subcellularLocation>
        <location evidence="1">Cell membrane</location>
        <topology evidence="1">Multi-pass membrane protein</topology>
    </subcellularLocation>
</comment>
<dbReference type="PATRIC" id="fig|907348.3.peg.1730"/>
<dbReference type="RefSeq" id="WP_002704749.1">
    <property type="nucleotide sequence ID" value="NZ_AGRW01000049.1"/>
</dbReference>
<name>H7ELE4_9SPIR</name>
<organism evidence="10 11">
    <name type="scientific">Treponema saccharophilum DSM 2985</name>
    <dbReference type="NCBI Taxonomy" id="907348"/>
    <lineage>
        <taxon>Bacteria</taxon>
        <taxon>Pseudomonadati</taxon>
        <taxon>Spirochaetota</taxon>
        <taxon>Spirochaetia</taxon>
        <taxon>Spirochaetales</taxon>
        <taxon>Treponemataceae</taxon>
        <taxon>Treponema</taxon>
    </lineage>
</organism>
<dbReference type="GO" id="GO:0044874">
    <property type="term" value="P:lipoprotein localization to outer membrane"/>
    <property type="evidence" value="ECO:0007669"/>
    <property type="project" value="TreeGrafter"/>
</dbReference>
<proteinExistence type="inferred from homology"/>
<evidence type="ECO:0000256" key="7">
    <source>
        <dbReference type="SAM" id="Phobius"/>
    </source>
</evidence>
<evidence type="ECO:0000256" key="1">
    <source>
        <dbReference type="ARBA" id="ARBA00004651"/>
    </source>
</evidence>
<feature type="transmembrane region" description="Helical" evidence="7">
    <location>
        <begin position="359"/>
        <end position="379"/>
    </location>
</feature>
<evidence type="ECO:0000256" key="4">
    <source>
        <dbReference type="ARBA" id="ARBA00022692"/>
    </source>
</evidence>
<protein>
    <recommendedName>
        <fullName evidence="12">ABC3 transporter permease protein domain-containing protein</fullName>
    </recommendedName>
</protein>
<dbReference type="AlphaFoldDB" id="H7ELE4"/>
<reference evidence="10 11" key="1">
    <citation type="submission" date="2011-09" db="EMBL/GenBank/DDBJ databases">
        <title>The draft genome of Treponema saccharophilum DSM 2985.</title>
        <authorList>
            <consortium name="US DOE Joint Genome Institute (JGI-PGF)"/>
            <person name="Lucas S."/>
            <person name="Copeland A."/>
            <person name="Lapidus A."/>
            <person name="Glavina del Rio T."/>
            <person name="Dalin E."/>
            <person name="Tice H."/>
            <person name="Bruce D."/>
            <person name="Goodwin L."/>
            <person name="Pitluck S."/>
            <person name="Peters L."/>
            <person name="Kyrpides N."/>
            <person name="Mavromatis K."/>
            <person name="Ivanova N."/>
            <person name="Markowitz V."/>
            <person name="Cheng J.-F."/>
            <person name="Hugenholtz P."/>
            <person name="Woyke T."/>
            <person name="Wu D."/>
            <person name="Gronow S."/>
            <person name="Wellnitz S."/>
            <person name="Brambilla E."/>
            <person name="Klenk H.-P."/>
            <person name="Eisen J.A."/>
        </authorList>
    </citation>
    <scope>NUCLEOTIDE SEQUENCE [LARGE SCALE GENOMIC DNA]</scope>
    <source>
        <strain evidence="10 11">DSM 2985</strain>
    </source>
</reference>
<sequence>MRVSSSLLFASRLLFPRTGKKSNARRSLVGATFCIGISLVPLVMVLTVSNGMIEGITERIIGLSSSHLSCVFKSADAQTLREMAEKLRGVDGVVGAQPEVQGTGLAASRMGRTGATIRGVERDIFTSNRSFSSLFKVVAGETSLSDDKSAVVGANLAEKLGVGVGDQLRLITVRSGAGGKVLPKVTSFVISGIVSSGYQELDALWVFVPFESAFGILSPRSSRFSVGVETEDAFGIAFERIASRVEGAVPQSVMVYRWSELHSAEFENFSSTRIMLLFIMMLIVLVASVNISSALVMLVMERRKEIAILKSLGGSSSGIALSFLVTGMMSGLLGVLFGIPVGLLCAVNFNPIMGATEHLVNILAHFASALVHGSAGGISDIRLLDPAYYLQDIPLSVPLAQLVVIGSGTLVLSLLMSAWPALKAGSEKPIETLRKI</sequence>
<feature type="transmembrane region" description="Helical" evidence="7">
    <location>
        <begin position="274"/>
        <end position="299"/>
    </location>
</feature>
<dbReference type="PANTHER" id="PTHR30489:SF0">
    <property type="entry name" value="LIPOPROTEIN-RELEASING SYSTEM TRANSMEMBRANE PROTEIN LOLE"/>
    <property type="match status" value="1"/>
</dbReference>
<dbReference type="EMBL" id="AGRW01000049">
    <property type="protein sequence ID" value="EIC01485.1"/>
    <property type="molecule type" value="Genomic_DNA"/>
</dbReference>
<feature type="transmembrane region" description="Helical" evidence="7">
    <location>
        <begin position="399"/>
        <end position="422"/>
    </location>
</feature>
<evidence type="ECO:0000256" key="6">
    <source>
        <dbReference type="ARBA" id="ARBA00023136"/>
    </source>
</evidence>
<feature type="transmembrane region" description="Helical" evidence="7">
    <location>
        <begin position="29"/>
        <end position="49"/>
    </location>
</feature>
<dbReference type="InterPro" id="IPR003838">
    <property type="entry name" value="ABC3_permease_C"/>
</dbReference>
<evidence type="ECO:0000256" key="3">
    <source>
        <dbReference type="ARBA" id="ARBA00022475"/>
    </source>
</evidence>
<evidence type="ECO:0000313" key="10">
    <source>
        <dbReference type="EMBL" id="EIC01485.1"/>
    </source>
</evidence>
<dbReference type="InterPro" id="IPR051447">
    <property type="entry name" value="Lipoprotein-release_system"/>
</dbReference>
<gene>
    <name evidence="10" type="ORF">TresaDRAFT_1094</name>
</gene>
<dbReference type="Proteomes" id="UP000003571">
    <property type="component" value="Unassembled WGS sequence"/>
</dbReference>
<keyword evidence="11" id="KW-1185">Reference proteome</keyword>
<dbReference type="STRING" id="907348.TresaDRAFT_1094"/>
<comment type="similarity">
    <text evidence="2">Belongs to the ABC-4 integral membrane protein family. LolC/E subfamily.</text>
</comment>
<feature type="domain" description="ABC3 transporter permease C-terminal" evidence="8">
    <location>
        <begin position="278"/>
        <end position="427"/>
    </location>
</feature>
<dbReference type="OrthoDB" id="368479at2"/>